<dbReference type="AlphaFoldDB" id="A0A8J4YGE7"/>
<organism evidence="2 3">
    <name type="scientific">Chionoecetes opilio</name>
    <name type="common">Atlantic snow crab</name>
    <name type="synonym">Cancer opilio</name>
    <dbReference type="NCBI Taxonomy" id="41210"/>
    <lineage>
        <taxon>Eukaryota</taxon>
        <taxon>Metazoa</taxon>
        <taxon>Ecdysozoa</taxon>
        <taxon>Arthropoda</taxon>
        <taxon>Crustacea</taxon>
        <taxon>Multicrustacea</taxon>
        <taxon>Malacostraca</taxon>
        <taxon>Eumalacostraca</taxon>
        <taxon>Eucarida</taxon>
        <taxon>Decapoda</taxon>
        <taxon>Pleocyemata</taxon>
        <taxon>Brachyura</taxon>
        <taxon>Eubrachyura</taxon>
        <taxon>Majoidea</taxon>
        <taxon>Majidae</taxon>
        <taxon>Chionoecetes</taxon>
    </lineage>
</organism>
<feature type="compositionally biased region" description="Low complexity" evidence="1">
    <location>
        <begin position="93"/>
        <end position="130"/>
    </location>
</feature>
<evidence type="ECO:0000313" key="3">
    <source>
        <dbReference type="Proteomes" id="UP000770661"/>
    </source>
</evidence>
<accession>A0A8J4YGE7</accession>
<dbReference type="EMBL" id="JACEEZ010003951">
    <property type="protein sequence ID" value="KAG0726822.1"/>
    <property type="molecule type" value="Genomic_DNA"/>
</dbReference>
<proteinExistence type="predicted"/>
<protein>
    <submittedName>
        <fullName evidence="2">Uncharacterized protein</fullName>
    </submittedName>
</protein>
<sequence>MPLQEDYVIYQHTCNSEECGAPPILENSDWGANQGSGPSPRGLQGTGIGEVVNIPTTSWQTITLPEAEAARATSQPAGEVTARCPLPSPPATTQPAAEEASLLASLPASSPQTSRPPTSTSSRPGTPAGPGEHSRLVSQVLQSHQDTQDLLQELIATQREAVATQREAIEVQRSSAEIFRGGVDALSEIAALALHRLTRTEYVCGRTPAESFYERCHSGDLTWRAILNSWTAAILAAEGASDSRSCRKRGNLISFW</sequence>
<comment type="caution">
    <text evidence="2">The sequence shown here is derived from an EMBL/GenBank/DDBJ whole genome shotgun (WGS) entry which is preliminary data.</text>
</comment>
<reference evidence="2" key="1">
    <citation type="submission" date="2020-07" db="EMBL/GenBank/DDBJ databases">
        <title>The High-quality genome of the commercially important snow crab, Chionoecetes opilio.</title>
        <authorList>
            <person name="Jeong J.-H."/>
            <person name="Ryu S."/>
        </authorList>
    </citation>
    <scope>NUCLEOTIDE SEQUENCE</scope>
    <source>
        <strain evidence="2">MADBK_172401_WGS</strain>
        <tissue evidence="2">Digestive gland</tissue>
    </source>
</reference>
<dbReference type="Proteomes" id="UP000770661">
    <property type="component" value="Unassembled WGS sequence"/>
</dbReference>
<evidence type="ECO:0000313" key="2">
    <source>
        <dbReference type="EMBL" id="KAG0726822.1"/>
    </source>
</evidence>
<feature type="region of interest" description="Disordered" evidence="1">
    <location>
        <begin position="25"/>
        <end position="48"/>
    </location>
</feature>
<gene>
    <name evidence="2" type="ORF">GWK47_035820</name>
</gene>
<name>A0A8J4YGE7_CHIOP</name>
<feature type="region of interest" description="Disordered" evidence="1">
    <location>
        <begin position="69"/>
        <end position="133"/>
    </location>
</feature>
<evidence type="ECO:0000256" key="1">
    <source>
        <dbReference type="SAM" id="MobiDB-lite"/>
    </source>
</evidence>
<keyword evidence="3" id="KW-1185">Reference proteome</keyword>